<dbReference type="GO" id="GO:0003860">
    <property type="term" value="F:3-hydroxyisobutyryl-CoA hydrolase activity"/>
    <property type="evidence" value="ECO:0007669"/>
    <property type="project" value="InterPro"/>
</dbReference>
<dbReference type="InterPro" id="IPR045004">
    <property type="entry name" value="ECH_dom"/>
</dbReference>
<name>A0AAN7TMI9_9MYCE</name>
<dbReference type="SUPFAM" id="SSF52096">
    <property type="entry name" value="ClpP/crotonase"/>
    <property type="match status" value="1"/>
</dbReference>
<dbReference type="Proteomes" id="UP001344447">
    <property type="component" value="Unassembled WGS sequence"/>
</dbReference>
<dbReference type="InterPro" id="IPR032259">
    <property type="entry name" value="HIBYL-CoA-H"/>
</dbReference>
<protein>
    <recommendedName>
        <fullName evidence="2">Enoyl-CoA hydratase/isomerase domain-containing protein</fullName>
    </recommendedName>
</protein>
<dbReference type="Pfam" id="PF16113">
    <property type="entry name" value="ECH_2"/>
    <property type="match status" value="1"/>
</dbReference>
<proteinExistence type="predicted"/>
<keyword evidence="1" id="KW-0378">Hydrolase</keyword>
<keyword evidence="4" id="KW-1185">Reference proteome</keyword>
<dbReference type="CDD" id="cd06558">
    <property type="entry name" value="crotonase-like"/>
    <property type="match status" value="1"/>
</dbReference>
<dbReference type="FunFam" id="3.90.226.10:FF:000172">
    <property type="entry name" value="3-hydroxyisobutyryl-CoA hydrolase, mitochondrial"/>
    <property type="match status" value="1"/>
</dbReference>
<accession>A0AAN7TMI9</accession>
<dbReference type="PANTHER" id="PTHR43176:SF1">
    <property type="entry name" value="ENOYL-COA HYDRATASE_ISOMERASE DOMAIN-CONTAINING PROTEIN"/>
    <property type="match status" value="1"/>
</dbReference>
<evidence type="ECO:0000313" key="3">
    <source>
        <dbReference type="EMBL" id="KAK5575804.1"/>
    </source>
</evidence>
<dbReference type="GO" id="GO:0006574">
    <property type="term" value="P:L-valine catabolic process"/>
    <property type="evidence" value="ECO:0007669"/>
    <property type="project" value="TreeGrafter"/>
</dbReference>
<dbReference type="GO" id="GO:0005739">
    <property type="term" value="C:mitochondrion"/>
    <property type="evidence" value="ECO:0007669"/>
    <property type="project" value="TreeGrafter"/>
</dbReference>
<evidence type="ECO:0000313" key="4">
    <source>
        <dbReference type="Proteomes" id="UP001344447"/>
    </source>
</evidence>
<dbReference type="Gene3D" id="3.90.226.10">
    <property type="entry name" value="2-enoyl-CoA Hydratase, Chain A, domain 1"/>
    <property type="match status" value="1"/>
</dbReference>
<feature type="domain" description="Enoyl-CoA hydratase/isomerase" evidence="2">
    <location>
        <begin position="170"/>
        <end position="502"/>
    </location>
</feature>
<gene>
    <name evidence="3" type="ORF">RB653_006938</name>
</gene>
<dbReference type="InterPro" id="IPR029045">
    <property type="entry name" value="ClpP/crotonase-like_dom_sf"/>
</dbReference>
<reference evidence="3 4" key="1">
    <citation type="submission" date="2023-11" db="EMBL/GenBank/DDBJ databases">
        <title>Dfirmibasis_genome.</title>
        <authorList>
            <person name="Edelbroek B."/>
            <person name="Kjellin J."/>
            <person name="Jerlstrom-Hultqvist J."/>
            <person name="Soderbom F."/>
        </authorList>
    </citation>
    <scope>NUCLEOTIDE SEQUENCE [LARGE SCALE GENOMIC DNA]</scope>
    <source>
        <strain evidence="3 4">TNS-C-14</strain>
    </source>
</reference>
<dbReference type="PANTHER" id="PTHR43176">
    <property type="entry name" value="3-HYDROXYISOBUTYRYL-COA HYDROLASE-RELATED"/>
    <property type="match status" value="1"/>
</dbReference>
<evidence type="ECO:0000256" key="1">
    <source>
        <dbReference type="ARBA" id="ARBA00022801"/>
    </source>
</evidence>
<dbReference type="EMBL" id="JAVFKY010000005">
    <property type="protein sequence ID" value="KAK5575804.1"/>
    <property type="molecule type" value="Genomic_DNA"/>
</dbReference>
<organism evidence="3 4">
    <name type="scientific">Dictyostelium firmibasis</name>
    <dbReference type="NCBI Taxonomy" id="79012"/>
    <lineage>
        <taxon>Eukaryota</taxon>
        <taxon>Amoebozoa</taxon>
        <taxon>Evosea</taxon>
        <taxon>Eumycetozoa</taxon>
        <taxon>Dictyostelia</taxon>
        <taxon>Dictyosteliales</taxon>
        <taxon>Dictyosteliaceae</taxon>
        <taxon>Dictyostelium</taxon>
    </lineage>
</organism>
<sequence length="597" mass="67561">MLGLRKISTGNNKAVTSFISRNYVTVKRRPSTKVVGVEFGKKLDFKNLDKVEPIQPKPYTPTAAHPNNDQRLTNIISNRDKEDKFYYSPNFSKLGVLTNINELNEEWGYFKGDDRKGAETGSTFTISTKSKIEIGKNANGLSVPFPRISGQGAPLVSVPSMHGQTYNRGMLNNRSTLNALDMTTMGQIEHFIRIQIANDIVSAYSIHTTTPGVIQCGGLDFINLYESKNNSQYLSTYFKKVSKMFYLMSIAPKPQISIVDGLAVGAGVGLTANSGFRVGSENAIVTVPDCAIGFFPNSGNIRLLNRLEDGIGLYLALTGRRIRGVELVQAGVTDFFIPTNMIPSLDDCLSRLPLRNHKRLIENVIGCTTQVFTELNGRVTHIEQYRDAIKRCFENKKTIEQVIDALEKEDDKSYDWAQRCIKNINRCSPISIKLTMRLFNESPTDMPSNKYYERDYNISLALASDTESDLWEGIRSNLIESREPVWKHKSYKDVDDKLIDDIINYNPEGQTALKLAPFKTTYLMYEDILNEYFNSNQFTLSEEDQTILTSHTGYPFTKDYEDSIEIFYKGGRSDVYQQDRNTADIFREMDEIDVATY</sequence>
<evidence type="ECO:0000259" key="2">
    <source>
        <dbReference type="Pfam" id="PF16113"/>
    </source>
</evidence>
<comment type="caution">
    <text evidence="3">The sequence shown here is derived from an EMBL/GenBank/DDBJ whole genome shotgun (WGS) entry which is preliminary data.</text>
</comment>
<dbReference type="AlphaFoldDB" id="A0AAN7TMI9"/>